<dbReference type="eggNOG" id="COG0044">
    <property type="taxonomic scope" value="Bacteria"/>
</dbReference>
<dbReference type="EMBL" id="BAKI01000017">
    <property type="protein sequence ID" value="GAF36810.1"/>
    <property type="molecule type" value="Genomic_DNA"/>
</dbReference>
<dbReference type="GO" id="GO:0005737">
    <property type="term" value="C:cytoplasm"/>
    <property type="evidence" value="ECO:0007669"/>
    <property type="project" value="TreeGrafter"/>
</dbReference>
<evidence type="ECO:0000313" key="3">
    <source>
        <dbReference type="Proteomes" id="UP000019488"/>
    </source>
</evidence>
<sequence>MTLKQFARLVASNPADRFGLSKKGRISVGKDADFVLIKPNTSYILKADQLEYRNKISPYVGRSIGAKITQTILRGRTVYSEQGGVTTAFQGQFVKKFNQNHHNWTFKQLCDKRDTIFGQSKQ</sequence>
<dbReference type="Proteomes" id="UP000019488">
    <property type="component" value="Unassembled WGS sequence"/>
</dbReference>
<reference evidence="2" key="1">
    <citation type="journal article" date="2014" name="Genome Announc.">
        <title>Draft Genome Sequences of Two Lactobacillus Strains, L. farraginis JCM 14108T and L. composti JCM 14202T, Isolated from Compost of Distilled Shochu Residue.</title>
        <authorList>
            <person name="Yuki M."/>
            <person name="Oshima K."/>
            <person name="Suda W."/>
            <person name="Kitahara M."/>
            <person name="Kitamura K."/>
            <person name="Iida T."/>
            <person name="Hattori M."/>
            <person name="Ohkuma M."/>
        </authorList>
    </citation>
    <scope>NUCLEOTIDE SEQUENCE [LARGE SCALE GENOMIC DNA]</scope>
    <source>
        <strain evidence="2">JCM 14108</strain>
    </source>
</reference>
<dbReference type="PANTHER" id="PTHR43668">
    <property type="entry name" value="ALLANTOINASE"/>
    <property type="match status" value="1"/>
</dbReference>
<dbReference type="GO" id="GO:0004038">
    <property type="term" value="F:allantoinase activity"/>
    <property type="evidence" value="ECO:0007669"/>
    <property type="project" value="TreeGrafter"/>
</dbReference>
<dbReference type="InterPro" id="IPR011059">
    <property type="entry name" value="Metal-dep_hydrolase_composite"/>
</dbReference>
<dbReference type="Gene3D" id="3.20.20.140">
    <property type="entry name" value="Metal-dependent hydrolases"/>
    <property type="match status" value="1"/>
</dbReference>
<dbReference type="Pfam" id="PF01979">
    <property type="entry name" value="Amidohydro_1"/>
    <property type="match status" value="1"/>
</dbReference>
<dbReference type="SUPFAM" id="SSF51338">
    <property type="entry name" value="Composite domain of metallo-dependent hydrolases"/>
    <property type="match status" value="1"/>
</dbReference>
<organism evidence="2 3">
    <name type="scientific">Lentilactobacillus farraginis DSM 18382 = JCM 14108</name>
    <dbReference type="NCBI Taxonomy" id="1423743"/>
    <lineage>
        <taxon>Bacteria</taxon>
        <taxon>Bacillati</taxon>
        <taxon>Bacillota</taxon>
        <taxon>Bacilli</taxon>
        <taxon>Lactobacillales</taxon>
        <taxon>Lactobacillaceae</taxon>
        <taxon>Lentilactobacillus</taxon>
    </lineage>
</organism>
<dbReference type="Gene3D" id="2.30.40.10">
    <property type="entry name" value="Urease, subunit C, domain 1"/>
    <property type="match status" value="1"/>
</dbReference>
<feature type="domain" description="Amidohydrolase-related" evidence="1">
    <location>
        <begin position="1"/>
        <end position="78"/>
    </location>
</feature>
<accession>X0QDW3</accession>
<comment type="caution">
    <text evidence="2">The sequence shown here is derived from an EMBL/GenBank/DDBJ whole genome shotgun (WGS) entry which is preliminary data.</text>
</comment>
<proteinExistence type="predicted"/>
<dbReference type="PANTHER" id="PTHR43668:SF4">
    <property type="entry name" value="ALLANTOINASE"/>
    <property type="match status" value="1"/>
</dbReference>
<dbReference type="InterPro" id="IPR050138">
    <property type="entry name" value="DHOase/Allantoinase_Hydrolase"/>
</dbReference>
<evidence type="ECO:0000313" key="2">
    <source>
        <dbReference type="EMBL" id="GAF36810.1"/>
    </source>
</evidence>
<protein>
    <submittedName>
        <fullName evidence="2">Allantoinase</fullName>
    </submittedName>
</protein>
<name>X0QDW3_9LACO</name>
<gene>
    <name evidence="2" type="ORF">JCM14108_1798</name>
</gene>
<dbReference type="InterPro" id="IPR006680">
    <property type="entry name" value="Amidohydro-rel"/>
</dbReference>
<evidence type="ECO:0000259" key="1">
    <source>
        <dbReference type="Pfam" id="PF01979"/>
    </source>
</evidence>
<dbReference type="GO" id="GO:0006145">
    <property type="term" value="P:purine nucleobase catabolic process"/>
    <property type="evidence" value="ECO:0007669"/>
    <property type="project" value="TreeGrafter"/>
</dbReference>
<dbReference type="AlphaFoldDB" id="X0QDW3"/>